<feature type="transmembrane region" description="Helical" evidence="1">
    <location>
        <begin position="45"/>
        <end position="64"/>
    </location>
</feature>
<feature type="transmembrane region" description="Helical" evidence="1">
    <location>
        <begin position="186"/>
        <end position="209"/>
    </location>
</feature>
<sequence length="248" mass="27639">MGLLKMLDKFGDYCMLMWRSMAIPERWKEFFRRYFNEINKLGIDSIPLILLVSLFIGCLCTLLIKLNVSNPLLPRYAVGFTTRQIIVLEFASTILCLILSGKIGSNIASEIGTMRVTEQIDALDIMGVNSANYLVMPKVMALVTIMPILVIIAMFTSLFGGYAICFTGLVDPDTYIYGIQTDFHQFDVWFALIKSVVYGFLISSIAAYYGYTVNGGSVEVGKASTDAVVTTNVLILVFDVIMTDIFLM</sequence>
<name>A0A6L5X9X4_9BACT</name>
<reference evidence="2 3" key="1">
    <citation type="submission" date="2019-08" db="EMBL/GenBank/DDBJ databases">
        <title>In-depth cultivation of the pig gut microbiome towards novel bacterial diversity and tailored functional studies.</title>
        <authorList>
            <person name="Wylensek D."/>
            <person name="Hitch T.C.A."/>
            <person name="Clavel T."/>
        </authorList>
    </citation>
    <scope>NUCLEOTIDE SEQUENCE [LARGE SCALE GENOMIC DNA]</scope>
    <source>
        <strain evidence="2 3">Oil-RF-744-WCA-WT-10</strain>
    </source>
</reference>
<dbReference type="AlphaFoldDB" id="A0A6L5X9X4"/>
<evidence type="ECO:0000256" key="1">
    <source>
        <dbReference type="SAM" id="Phobius"/>
    </source>
</evidence>
<dbReference type="RefSeq" id="WP_154326991.1">
    <property type="nucleotide sequence ID" value="NZ_CP045696.1"/>
</dbReference>
<dbReference type="Proteomes" id="UP000483362">
    <property type="component" value="Unassembled WGS sequence"/>
</dbReference>
<dbReference type="GO" id="GO:0005548">
    <property type="term" value="F:phospholipid transporter activity"/>
    <property type="evidence" value="ECO:0007669"/>
    <property type="project" value="TreeGrafter"/>
</dbReference>
<dbReference type="InterPro" id="IPR030802">
    <property type="entry name" value="Permease_MalE"/>
</dbReference>
<dbReference type="PANTHER" id="PTHR30188:SF4">
    <property type="entry name" value="PROTEIN TRIGALACTOSYLDIACYLGLYCEROL 1, CHLOROPLASTIC"/>
    <property type="match status" value="1"/>
</dbReference>
<dbReference type="GO" id="GO:0043190">
    <property type="term" value="C:ATP-binding cassette (ABC) transporter complex"/>
    <property type="evidence" value="ECO:0007669"/>
    <property type="project" value="InterPro"/>
</dbReference>
<accession>A0A6L5X9X4</accession>
<feature type="transmembrane region" description="Helical" evidence="1">
    <location>
        <begin position="139"/>
        <end position="165"/>
    </location>
</feature>
<feature type="transmembrane region" description="Helical" evidence="1">
    <location>
        <begin position="85"/>
        <end position="104"/>
    </location>
</feature>
<evidence type="ECO:0000313" key="2">
    <source>
        <dbReference type="EMBL" id="MSS16437.1"/>
    </source>
</evidence>
<keyword evidence="1" id="KW-0812">Transmembrane</keyword>
<keyword evidence="3" id="KW-1185">Reference proteome</keyword>
<dbReference type="Pfam" id="PF02405">
    <property type="entry name" value="MlaE"/>
    <property type="match status" value="1"/>
</dbReference>
<dbReference type="PANTHER" id="PTHR30188">
    <property type="entry name" value="ABC TRANSPORTER PERMEASE PROTEIN-RELATED"/>
    <property type="match status" value="1"/>
</dbReference>
<protein>
    <submittedName>
        <fullName evidence="2">ABC transporter permease</fullName>
    </submittedName>
</protein>
<proteinExistence type="predicted"/>
<evidence type="ECO:0000313" key="3">
    <source>
        <dbReference type="Proteomes" id="UP000483362"/>
    </source>
</evidence>
<organism evidence="2 3">
    <name type="scientific">Sodaliphilus pleomorphus</name>
    <dbReference type="NCBI Taxonomy" id="2606626"/>
    <lineage>
        <taxon>Bacteria</taxon>
        <taxon>Pseudomonadati</taxon>
        <taxon>Bacteroidota</taxon>
        <taxon>Bacteroidia</taxon>
        <taxon>Bacteroidales</taxon>
        <taxon>Muribaculaceae</taxon>
        <taxon>Sodaliphilus</taxon>
    </lineage>
</organism>
<keyword evidence="1" id="KW-0472">Membrane</keyword>
<gene>
    <name evidence="2" type="ORF">FYJ29_01425</name>
</gene>
<dbReference type="EMBL" id="VULT01000002">
    <property type="protein sequence ID" value="MSS16437.1"/>
    <property type="molecule type" value="Genomic_DNA"/>
</dbReference>
<comment type="caution">
    <text evidence="2">The sequence shown here is derived from an EMBL/GenBank/DDBJ whole genome shotgun (WGS) entry which is preliminary data.</text>
</comment>
<keyword evidence="1" id="KW-1133">Transmembrane helix</keyword>
<feature type="transmembrane region" description="Helical" evidence="1">
    <location>
        <begin position="229"/>
        <end position="247"/>
    </location>
</feature>